<evidence type="ECO:0000313" key="2">
    <source>
        <dbReference type="EMBL" id="CCA27712.1"/>
    </source>
</evidence>
<reference evidence="1" key="2">
    <citation type="submission" date="2011-02" db="EMBL/GenBank/DDBJ databases">
        <authorList>
            <person name="MacLean D."/>
        </authorList>
    </citation>
    <scope>NUCLEOTIDE SEQUENCE</scope>
</reference>
<accession>F0WIZ1</accession>
<proteinExistence type="predicted"/>
<organism evidence="1">
    <name type="scientific">Albugo laibachii Nc14</name>
    <dbReference type="NCBI Taxonomy" id="890382"/>
    <lineage>
        <taxon>Eukaryota</taxon>
        <taxon>Sar</taxon>
        <taxon>Stramenopiles</taxon>
        <taxon>Oomycota</taxon>
        <taxon>Peronosporomycetes</taxon>
        <taxon>Albuginales</taxon>
        <taxon>Albuginaceae</taxon>
        <taxon>Albugo</taxon>
    </lineage>
</organism>
<dbReference type="EMBL" id="FR824161">
    <property type="protein sequence ID" value="CCA21237.1"/>
    <property type="molecule type" value="Genomic_DNA"/>
</dbReference>
<evidence type="ECO:0000313" key="1">
    <source>
        <dbReference type="EMBL" id="CCA21237.1"/>
    </source>
</evidence>
<sequence length="98" mass="10739">MIPTIAQHPRMTQSEKLTLCAYYSAHPELNRESARFGDASHVQALDRTVQDDAFPRAATLSALSHRIKGTGSIIASRVSCSASNTIYPSSRSEVCWCI</sequence>
<reference evidence="1" key="1">
    <citation type="journal article" date="2011" name="PLoS Biol.">
        <title>Gene gain and loss during evolution of obligate parasitism in the white rust pathogen of Arabidopsis thaliana.</title>
        <authorList>
            <person name="Kemen E."/>
            <person name="Gardiner A."/>
            <person name="Schultz-Larsen T."/>
            <person name="Kemen A.C."/>
            <person name="Balmuth A.L."/>
            <person name="Robert-Seilaniantz A."/>
            <person name="Bailey K."/>
            <person name="Holub E."/>
            <person name="Studholme D.J."/>
            <person name="Maclean D."/>
            <person name="Jones J.D."/>
        </authorList>
    </citation>
    <scope>NUCLEOTIDE SEQUENCE</scope>
</reference>
<name>F0WIZ1_9STRA</name>
<protein>
    <submittedName>
        <fullName evidence="1">AlNc14C116G6527 protein</fullName>
    </submittedName>
    <submittedName>
        <fullName evidence="2">AlNc14C646G12328 protein</fullName>
    </submittedName>
</protein>
<gene>
    <name evidence="1" type="primary">AlNc14C116G6527</name>
    <name evidence="2" type="synonym">AlNc14C646G12328</name>
    <name evidence="1" type="ORF">ALNC14_073800</name>
    <name evidence="2" type="ORF">ALNC14_138560</name>
</gene>
<dbReference type="AlphaFoldDB" id="F0WIZ1"/>
<dbReference type="EMBL" id="FR824645">
    <property type="protein sequence ID" value="CCA27712.1"/>
    <property type="molecule type" value="Genomic_DNA"/>
</dbReference>
<dbReference type="HOGENOM" id="CLU_2337900_0_0_1"/>